<dbReference type="InterPro" id="IPR012348">
    <property type="entry name" value="RNR-like"/>
</dbReference>
<comment type="similarity">
    <text evidence="1 8">Belongs to the ribonucleoside diphosphate reductase small chain family.</text>
</comment>
<evidence type="ECO:0000256" key="3">
    <source>
        <dbReference type="ARBA" id="ARBA00022723"/>
    </source>
</evidence>
<dbReference type="EC" id="1.17.4.1" evidence="8"/>
<sequence>MRNFEAVNWNRPESDYMEMLWTQNTSQFWLDTEIPISKDLKSWTKMSDDEKLAYMHVLGGLTLLDTEQGNVGMPVIAQHVEGKQKKAILIFQAAMEEIHAKSYSTIFTTVASTAMIDETFDWVKDNKHLQKKTAIIDGLYKGIQDNDPISLYKAMVASVFLESFLFYSGFFYPLYLAGQGKMVASGEIIKLIIRDESVHGVFVGLLAQEIYNKQSADVQRELSQFVNKLMLELYENELEYTEQLYDAIGLTHEVKKYIRYNGNKALMNLGFEQYFPEEDVNPVVLNGIRTETSTHDFFSTKGSGYQKGKVEPLQDKDFTLLNDRVKQSDIFA</sequence>
<evidence type="ECO:0000256" key="9">
    <source>
        <dbReference type="PIRSR" id="PIRSR000355-1"/>
    </source>
</evidence>
<dbReference type="AlphaFoldDB" id="A0A383R9R3"/>
<feature type="binding site" evidence="10">
    <location>
        <position position="65"/>
    </location>
    <ligand>
        <name>Fe cation</name>
        <dbReference type="ChEBI" id="CHEBI:24875"/>
        <label>1</label>
    </ligand>
</feature>
<dbReference type="PIRSF" id="PIRSF000355">
    <property type="entry name" value="NrdB"/>
    <property type="match status" value="1"/>
</dbReference>
<evidence type="ECO:0000256" key="4">
    <source>
        <dbReference type="ARBA" id="ARBA00023002"/>
    </source>
</evidence>
<dbReference type="GO" id="GO:0009263">
    <property type="term" value="P:deoxyribonucleotide biosynthetic process"/>
    <property type="evidence" value="ECO:0007669"/>
    <property type="project" value="UniProtKB-KW"/>
</dbReference>
<dbReference type="GO" id="GO:0046872">
    <property type="term" value="F:metal ion binding"/>
    <property type="evidence" value="ECO:0007669"/>
    <property type="project" value="UniProtKB-KW"/>
</dbReference>
<dbReference type="PANTHER" id="PTHR23409">
    <property type="entry name" value="RIBONUCLEOSIDE-DIPHOSPHATE REDUCTASE SMALL CHAIN"/>
    <property type="match status" value="1"/>
</dbReference>
<dbReference type="UniPathway" id="UPA00326"/>
<dbReference type="InterPro" id="IPR033909">
    <property type="entry name" value="RNR_small"/>
</dbReference>
<dbReference type="RefSeq" id="WP_138185594.1">
    <property type="nucleotide sequence ID" value="NZ_LS992241.1"/>
</dbReference>
<keyword evidence="6 8" id="KW-0215">Deoxyribonucleotide synthesis</keyword>
<feature type="binding site" evidence="10">
    <location>
        <position position="196"/>
    </location>
    <ligand>
        <name>Fe cation</name>
        <dbReference type="ChEBI" id="CHEBI:24875"/>
        <label>2</label>
    </ligand>
</feature>
<evidence type="ECO:0000256" key="1">
    <source>
        <dbReference type="ARBA" id="ARBA00009303"/>
    </source>
</evidence>
<comment type="subunit">
    <text evidence="2">Tetramer of two alpha and two beta subunits.</text>
</comment>
<dbReference type="InterPro" id="IPR030475">
    <property type="entry name" value="RNR_small_AS"/>
</dbReference>
<comment type="catalytic activity">
    <reaction evidence="7 8">
        <text>a 2'-deoxyribonucleoside 5'-diphosphate + [thioredoxin]-disulfide + H2O = a ribonucleoside 5'-diphosphate + [thioredoxin]-dithiol</text>
        <dbReference type="Rhea" id="RHEA:23252"/>
        <dbReference type="Rhea" id="RHEA-COMP:10698"/>
        <dbReference type="Rhea" id="RHEA-COMP:10700"/>
        <dbReference type="ChEBI" id="CHEBI:15377"/>
        <dbReference type="ChEBI" id="CHEBI:29950"/>
        <dbReference type="ChEBI" id="CHEBI:50058"/>
        <dbReference type="ChEBI" id="CHEBI:57930"/>
        <dbReference type="ChEBI" id="CHEBI:73316"/>
        <dbReference type="EC" id="1.17.4.1"/>
    </reaction>
</comment>
<dbReference type="PANTHER" id="PTHR23409:SF18">
    <property type="entry name" value="RIBONUCLEOSIDE-DIPHOSPHATE REDUCTASE SUBUNIT M2"/>
    <property type="match status" value="1"/>
</dbReference>
<proteinExistence type="inferred from homology"/>
<reference evidence="12" key="1">
    <citation type="submission" date="2018-08" db="EMBL/GenBank/DDBJ databases">
        <authorList>
            <person name="Chevrot R."/>
        </authorList>
    </citation>
    <scope>NUCLEOTIDE SEQUENCE [LARGE SCALE GENOMIC DNA]</scope>
</reference>
<comment type="function">
    <text evidence="8">Provides the precursors necessary for DNA synthesis. Catalyzes the biosynthesis of deoxyribonucleotides from the corresponding ribonucleotides.</text>
</comment>
<comment type="cofactor">
    <cofactor evidence="8 10">
        <name>Fe cation</name>
        <dbReference type="ChEBI" id="CHEBI:24875"/>
    </cofactor>
    <text evidence="8 10">Binds 2 iron ions per subunit.</text>
</comment>
<keyword evidence="5 8" id="KW-0408">Iron</keyword>
<dbReference type="NCBIfam" id="NF007183">
    <property type="entry name" value="PRK09614.1-2"/>
    <property type="match status" value="1"/>
</dbReference>
<feature type="binding site" evidence="10">
    <location>
        <position position="96"/>
    </location>
    <ligand>
        <name>Fe cation</name>
        <dbReference type="ChEBI" id="CHEBI:24875"/>
        <label>1</label>
    </ligand>
</feature>
<dbReference type="Pfam" id="PF00268">
    <property type="entry name" value="Ribonuc_red_sm"/>
    <property type="match status" value="1"/>
</dbReference>
<evidence type="ECO:0000256" key="8">
    <source>
        <dbReference type="PIRNR" id="PIRNR000355"/>
    </source>
</evidence>
<evidence type="ECO:0000256" key="6">
    <source>
        <dbReference type="ARBA" id="ARBA00023116"/>
    </source>
</evidence>
<feature type="binding site" evidence="10">
    <location>
        <position position="199"/>
    </location>
    <ligand>
        <name>Fe cation</name>
        <dbReference type="ChEBI" id="CHEBI:24875"/>
        <label>2</label>
    </ligand>
</feature>
<feature type="binding site" evidence="10">
    <location>
        <position position="96"/>
    </location>
    <ligand>
        <name>Fe cation</name>
        <dbReference type="ChEBI" id="CHEBI:24875"/>
        <label>2</label>
    </ligand>
</feature>
<protein>
    <recommendedName>
        <fullName evidence="8">Ribonucleoside-diphosphate reductase subunit beta</fullName>
        <ecNumber evidence="8">1.17.4.1</ecNumber>
    </recommendedName>
</protein>
<dbReference type="InterPro" id="IPR009078">
    <property type="entry name" value="Ferritin-like_SF"/>
</dbReference>
<accession>A0A383R9R3</accession>
<feature type="binding site" evidence="10">
    <location>
        <position position="99"/>
    </location>
    <ligand>
        <name>Fe cation</name>
        <dbReference type="ChEBI" id="CHEBI:24875"/>
        <label>1</label>
    </ligand>
</feature>
<organism evidence="11 12">
    <name type="scientific">Paenibacillus alvei</name>
    <name type="common">Bacillus alvei</name>
    <dbReference type="NCBI Taxonomy" id="44250"/>
    <lineage>
        <taxon>Bacteria</taxon>
        <taxon>Bacillati</taxon>
        <taxon>Bacillota</taxon>
        <taxon>Bacilli</taxon>
        <taxon>Bacillales</taxon>
        <taxon>Paenibacillaceae</taxon>
        <taxon>Paenibacillus</taxon>
    </lineage>
</organism>
<dbReference type="SUPFAM" id="SSF47240">
    <property type="entry name" value="Ferritin-like"/>
    <property type="match status" value="1"/>
</dbReference>
<dbReference type="InterPro" id="IPR026494">
    <property type="entry name" value="RNR_NrdF-like"/>
</dbReference>
<dbReference type="InterPro" id="IPR000358">
    <property type="entry name" value="RNR_small_fam"/>
</dbReference>
<dbReference type="PROSITE" id="PS00368">
    <property type="entry name" value="RIBORED_SMALL"/>
    <property type="match status" value="1"/>
</dbReference>
<keyword evidence="4 8" id="KW-0560">Oxidoreductase</keyword>
<dbReference type="GO" id="GO:0005971">
    <property type="term" value="C:ribonucleoside-diphosphate reductase complex"/>
    <property type="evidence" value="ECO:0007669"/>
    <property type="project" value="InterPro"/>
</dbReference>
<evidence type="ECO:0000313" key="12">
    <source>
        <dbReference type="Proteomes" id="UP000304148"/>
    </source>
</evidence>
<dbReference type="GO" id="GO:0004748">
    <property type="term" value="F:ribonucleoside-diphosphate reductase activity, thioredoxin disulfide as acceptor"/>
    <property type="evidence" value="ECO:0007669"/>
    <property type="project" value="UniProtKB-EC"/>
</dbReference>
<feature type="active site" evidence="9">
    <location>
        <position position="103"/>
    </location>
</feature>
<gene>
    <name evidence="11" type="primary">nrdF</name>
    <name evidence="11" type="ORF">PBLR_11945</name>
</gene>
<dbReference type="CDD" id="cd01049">
    <property type="entry name" value="RNRR2"/>
    <property type="match status" value="1"/>
</dbReference>
<dbReference type="EMBL" id="LS992241">
    <property type="protein sequence ID" value="SYX83523.1"/>
    <property type="molecule type" value="Genomic_DNA"/>
</dbReference>
<dbReference type="Proteomes" id="UP000304148">
    <property type="component" value="Chromosome"/>
</dbReference>
<evidence type="ECO:0000256" key="7">
    <source>
        <dbReference type="ARBA" id="ARBA00047754"/>
    </source>
</evidence>
<dbReference type="NCBIfam" id="TIGR04171">
    <property type="entry name" value="RNR_1b_NrdF"/>
    <property type="match status" value="1"/>
</dbReference>
<evidence type="ECO:0000256" key="2">
    <source>
        <dbReference type="ARBA" id="ARBA00011209"/>
    </source>
</evidence>
<name>A0A383R9R3_PAEAL</name>
<evidence type="ECO:0000256" key="5">
    <source>
        <dbReference type="ARBA" id="ARBA00023004"/>
    </source>
</evidence>
<dbReference type="Gene3D" id="1.10.620.20">
    <property type="entry name" value="Ribonucleotide Reductase, subunit A"/>
    <property type="match status" value="1"/>
</dbReference>
<keyword evidence="3 8" id="KW-0479">Metal-binding</keyword>
<feature type="binding site" evidence="10">
    <location>
        <position position="162"/>
    </location>
    <ligand>
        <name>Fe cation</name>
        <dbReference type="ChEBI" id="CHEBI:24875"/>
        <label>2</label>
    </ligand>
</feature>
<evidence type="ECO:0000256" key="10">
    <source>
        <dbReference type="PIRSR" id="PIRSR000355-2"/>
    </source>
</evidence>
<evidence type="ECO:0000313" key="11">
    <source>
        <dbReference type="EMBL" id="SYX83523.1"/>
    </source>
</evidence>